<dbReference type="Proteomes" id="UP000254764">
    <property type="component" value="Unassembled WGS sequence"/>
</dbReference>
<dbReference type="STRING" id="1336235.GCA_000518785_01926"/>
<dbReference type="InterPro" id="IPR005914">
    <property type="entry name" value="Acac_CoA_synth"/>
</dbReference>
<dbReference type="PANTHER" id="PTHR42921">
    <property type="entry name" value="ACETOACETYL-COA SYNTHETASE"/>
    <property type="match status" value="1"/>
</dbReference>
<evidence type="ECO:0000313" key="10">
    <source>
        <dbReference type="Proteomes" id="UP000254764"/>
    </source>
</evidence>
<proteinExistence type="inferred from homology"/>
<dbReference type="OrthoDB" id="9803968at2"/>
<dbReference type="Gene3D" id="3.40.50.12780">
    <property type="entry name" value="N-terminal domain of ligase-like"/>
    <property type="match status" value="1"/>
</dbReference>
<dbReference type="GO" id="GO:0030729">
    <property type="term" value="F:acetoacetate-CoA ligase activity"/>
    <property type="evidence" value="ECO:0007669"/>
    <property type="project" value="InterPro"/>
</dbReference>
<feature type="domain" description="Acetyl-coenzyme A synthetase N-terminal" evidence="8">
    <location>
        <begin position="38"/>
        <end position="93"/>
    </location>
</feature>
<reference evidence="10" key="1">
    <citation type="submission" date="2018-07" db="EMBL/GenBank/DDBJ databases">
        <authorList>
            <person name="Peiro R."/>
            <person name="Begona"/>
            <person name="Cbmso G."/>
            <person name="Lopez M."/>
            <person name="Gonzalez S."/>
        </authorList>
    </citation>
    <scope>NUCLEOTIDE SEQUENCE [LARGE SCALE GENOMIC DNA]</scope>
</reference>
<evidence type="ECO:0000259" key="7">
    <source>
        <dbReference type="Pfam" id="PF13193"/>
    </source>
</evidence>
<keyword evidence="4" id="KW-0547">Nucleotide-binding</keyword>
<dbReference type="InterPro" id="IPR032387">
    <property type="entry name" value="ACAS_N"/>
</dbReference>
<dbReference type="RefSeq" id="WP_115668389.1">
    <property type="nucleotide sequence ID" value="NZ_UEYP01000001.1"/>
</dbReference>
<gene>
    <name evidence="9" type="ORF">RHIZ70_1015</name>
</gene>
<dbReference type="Gene3D" id="3.30.300.30">
    <property type="match status" value="1"/>
</dbReference>
<dbReference type="NCBIfam" id="NF002937">
    <property type="entry name" value="PRK03584.1"/>
    <property type="match status" value="1"/>
</dbReference>
<keyword evidence="10" id="KW-1185">Reference proteome</keyword>
<keyword evidence="3" id="KW-0479">Metal-binding</keyword>
<evidence type="ECO:0008006" key="11">
    <source>
        <dbReference type="Google" id="ProtNLM"/>
    </source>
</evidence>
<protein>
    <recommendedName>
        <fullName evidence="11">AMP-dependent synthetase/ligase domain-containing protein</fullName>
    </recommendedName>
</protein>
<feature type="domain" description="AMP-dependent synthetase/ligase" evidence="6">
    <location>
        <begin position="98"/>
        <end position="468"/>
    </location>
</feature>
<keyword evidence="5" id="KW-0067">ATP-binding</keyword>
<evidence type="ECO:0000313" key="9">
    <source>
        <dbReference type="EMBL" id="SSC65307.1"/>
    </source>
</evidence>
<dbReference type="Pfam" id="PF00501">
    <property type="entry name" value="AMP-binding"/>
    <property type="match status" value="1"/>
</dbReference>
<dbReference type="InterPro" id="IPR025110">
    <property type="entry name" value="AMP-bd_C"/>
</dbReference>
<dbReference type="EMBL" id="UEYP01000001">
    <property type="protein sequence ID" value="SSC65307.1"/>
    <property type="molecule type" value="Genomic_DNA"/>
</dbReference>
<dbReference type="GO" id="GO:0006629">
    <property type="term" value="P:lipid metabolic process"/>
    <property type="evidence" value="ECO:0007669"/>
    <property type="project" value="InterPro"/>
</dbReference>
<evidence type="ECO:0000256" key="1">
    <source>
        <dbReference type="ARBA" id="ARBA00006432"/>
    </source>
</evidence>
<dbReference type="PANTHER" id="PTHR42921:SF1">
    <property type="entry name" value="ACETOACETYL-COA SYNTHETASE"/>
    <property type="match status" value="1"/>
</dbReference>
<organism evidence="9 10">
    <name type="scientific">Ciceribacter selenitireducens ATCC BAA-1503</name>
    <dbReference type="NCBI Taxonomy" id="1336235"/>
    <lineage>
        <taxon>Bacteria</taxon>
        <taxon>Pseudomonadati</taxon>
        <taxon>Pseudomonadota</taxon>
        <taxon>Alphaproteobacteria</taxon>
        <taxon>Hyphomicrobiales</taxon>
        <taxon>Rhizobiaceae</taxon>
        <taxon>Ciceribacter</taxon>
    </lineage>
</organism>
<evidence type="ECO:0000256" key="5">
    <source>
        <dbReference type="ARBA" id="ARBA00022840"/>
    </source>
</evidence>
<evidence type="ECO:0000259" key="8">
    <source>
        <dbReference type="Pfam" id="PF16177"/>
    </source>
</evidence>
<comment type="similarity">
    <text evidence="1">Belongs to the ATP-dependent AMP-binding enzyme family.</text>
</comment>
<feature type="domain" description="AMP-binding enzyme C-terminal" evidence="7">
    <location>
        <begin position="540"/>
        <end position="612"/>
    </location>
</feature>
<evidence type="ECO:0000256" key="3">
    <source>
        <dbReference type="ARBA" id="ARBA00022723"/>
    </source>
</evidence>
<dbReference type="GO" id="GO:0005524">
    <property type="term" value="F:ATP binding"/>
    <property type="evidence" value="ECO:0007669"/>
    <property type="project" value="UniProtKB-KW"/>
</dbReference>
<dbReference type="CDD" id="cd05943">
    <property type="entry name" value="AACS"/>
    <property type="match status" value="1"/>
</dbReference>
<dbReference type="PROSITE" id="PS00455">
    <property type="entry name" value="AMP_BINDING"/>
    <property type="match status" value="1"/>
</dbReference>
<dbReference type="InterPro" id="IPR042099">
    <property type="entry name" value="ANL_N_sf"/>
</dbReference>
<dbReference type="InterPro" id="IPR045851">
    <property type="entry name" value="AMP-bd_C_sf"/>
</dbReference>
<dbReference type="InterPro" id="IPR000873">
    <property type="entry name" value="AMP-dep_synth/lig_dom"/>
</dbReference>
<dbReference type="SUPFAM" id="SSF56801">
    <property type="entry name" value="Acetyl-CoA synthetase-like"/>
    <property type="match status" value="1"/>
</dbReference>
<evidence type="ECO:0000259" key="6">
    <source>
        <dbReference type="Pfam" id="PF00501"/>
    </source>
</evidence>
<evidence type="ECO:0000256" key="2">
    <source>
        <dbReference type="ARBA" id="ARBA00022598"/>
    </source>
</evidence>
<sequence>MQQEMPLWTPSDSQIKSSPMYRFMTWCSTRVGRDFSDYDAFHQWSVDDRAAFWSAVWDYCGVKGEKGERLLENGDVMLDARFFPDARLNFAENLLSESGDDDAMIFRGEDQAEDRWSWDRLRHAVSRLQQAFRAMGIEKGDRVAAMVPNMPETVALMLAAASIGAIWSSCSPDFGEQGVLDRFGQIEPKLFLAVDGYWYNGKRQDTAEKVKAVSAKLGVPLVVIAYAGDAPAIAEAVPGARTLADFVAPYEAGEIAFEPLPFSHPLYILFSSGTTGVPKCIVHSAGGTLLQHLKEQRFHCGLEKGERFFYFTTCGWMMWNWLVSGLASGATLCLYDGSPFYPDGNVLFDYAAEEQFAFFGTSAKYIDAVRKGGFTPNTTHDLSSLRMMTSTGSPLSPEGFSFVYEGIKSDIHLASISGGTDIVSCFVLGNPLKPVWRGEIQGPGLGLAIDVWDDEGRPVRGEKGELVCTKAFPSMPIMFWNDPDGAKYRAAYFERFDNVWCHGDFAEWTAHDGIVIHGRSDATLNPGGVRIGTAEIYNQVEQMEEVLEALCIGQDWDDDVRVVLFVRLAAERALDEDLIKAIKTRIRTGASPRHVPAKVIQVADIPRTKSGKIVELAVRDVVHGRTVKNKEALANPEALDLFAGLEELKS</sequence>
<dbReference type="InterPro" id="IPR020845">
    <property type="entry name" value="AMP-binding_CS"/>
</dbReference>
<keyword evidence="2" id="KW-0436">Ligase</keyword>
<accession>A0A376ACD3</accession>
<dbReference type="Pfam" id="PF16177">
    <property type="entry name" value="ACAS_N"/>
    <property type="match status" value="1"/>
</dbReference>
<evidence type="ECO:0000256" key="4">
    <source>
        <dbReference type="ARBA" id="ARBA00022741"/>
    </source>
</evidence>
<name>A0A376ACD3_9HYPH</name>
<dbReference type="GO" id="GO:0046872">
    <property type="term" value="F:metal ion binding"/>
    <property type="evidence" value="ECO:0007669"/>
    <property type="project" value="UniProtKB-KW"/>
</dbReference>
<dbReference type="AlphaFoldDB" id="A0A376ACD3"/>
<dbReference type="NCBIfam" id="TIGR01217">
    <property type="entry name" value="ac_ac_CoA_syn"/>
    <property type="match status" value="1"/>
</dbReference>
<dbReference type="Pfam" id="PF13193">
    <property type="entry name" value="AMP-binding_C"/>
    <property type="match status" value="1"/>
</dbReference>